<dbReference type="Pfam" id="PF07969">
    <property type="entry name" value="Amidohydro_3"/>
    <property type="match status" value="1"/>
</dbReference>
<accession>A0A0R2U1X1</accession>
<reference evidence="2 3" key="1">
    <citation type="submission" date="2015-10" db="EMBL/GenBank/DDBJ databases">
        <title>Metagenome-Assembled Genomes uncover a global brackish microbiome.</title>
        <authorList>
            <person name="Hugerth L.W."/>
            <person name="Larsson J."/>
            <person name="Alneberg J."/>
            <person name="Lindh M.V."/>
            <person name="Legrand C."/>
            <person name="Pinhassi J."/>
            <person name="Andersson A.F."/>
        </authorList>
    </citation>
    <scope>NUCLEOTIDE SEQUENCE [LARGE SCALE GENOMIC DNA]</scope>
    <source>
        <strain evidence="2">BACL26 MAG-121220-bin70</strain>
    </source>
</reference>
<feature type="domain" description="Amidohydrolase 3" evidence="1">
    <location>
        <begin position="246"/>
        <end position="484"/>
    </location>
</feature>
<dbReference type="SUPFAM" id="SSF51556">
    <property type="entry name" value="Metallo-dependent hydrolases"/>
    <property type="match status" value="1"/>
</dbReference>
<evidence type="ECO:0000313" key="2">
    <source>
        <dbReference type="EMBL" id="KRO93407.1"/>
    </source>
</evidence>
<protein>
    <recommendedName>
        <fullName evidence="1">Amidohydrolase 3 domain-containing protein</fullName>
    </recommendedName>
</protein>
<name>A0A0R2U1X1_9GAMM</name>
<dbReference type="InterPro" id="IPR013108">
    <property type="entry name" value="Amidohydro_3"/>
</dbReference>
<dbReference type="PANTHER" id="PTHR22642:SF2">
    <property type="entry name" value="PROTEIN LONG AFTER FAR-RED 3"/>
    <property type="match status" value="1"/>
</dbReference>
<dbReference type="PANTHER" id="PTHR22642">
    <property type="entry name" value="IMIDAZOLONEPROPIONASE"/>
    <property type="match status" value="1"/>
</dbReference>
<dbReference type="SUPFAM" id="SSF51338">
    <property type="entry name" value="Composite domain of metallo-dependent hydrolases"/>
    <property type="match status" value="1"/>
</dbReference>
<gene>
    <name evidence="2" type="ORF">ABS24_04415</name>
</gene>
<proteinExistence type="predicted"/>
<feature type="non-terminal residue" evidence="2">
    <location>
        <position position="1"/>
    </location>
</feature>
<evidence type="ECO:0000259" key="1">
    <source>
        <dbReference type="Pfam" id="PF07969"/>
    </source>
</evidence>
<dbReference type="InterPro" id="IPR011059">
    <property type="entry name" value="Metal-dep_hydrolase_composite"/>
</dbReference>
<evidence type="ECO:0000313" key="3">
    <source>
        <dbReference type="Proteomes" id="UP000051213"/>
    </source>
</evidence>
<sequence length="495" mass="54662">ALKLATNRAGNMVGINKETLKQDFSAFRELVGVDTSGEPDGMINEDARKLVNVPNLWGYPDIDLVIYQKIAQRLASSGITSTMEASLNEKDIDLFAKWAKQSPLTYRMTAAFFADFEDYRPSLDQPIDVDRLVSELKAIQERHKDVKNLKIDTAKIFVDGVAEGNPYASPPSLPNSASLTDYLQPLFEVDPDTEQLRVTRYVDTDSAACAELGDQSTHTTAVLSATDFYKAYGFAPAQCKKFNGVYEREESFVRDYTLALYDEGINVHSHAIGDRAVRLALDSFAQAKKESPESKAKVSMAHAQLIHPDDISRIANLNVYMAFTYSWIEPFVEYQMMVSPFTDPILSESDLFDPSGYVYQNSYPAGSVLKAGGVLVAGSDAPVESRDPRPMLNIEKAVTRKNEITGGVYNQSEAVSVRDILDAYTINGAEMLGQKHLTGSLEIGKKADFVVLSQDLLKLEAEGESDRISDTQVLSTWFDGQQIYSADDANKEGAI</sequence>
<dbReference type="GO" id="GO:0016810">
    <property type="term" value="F:hydrolase activity, acting on carbon-nitrogen (but not peptide) bonds"/>
    <property type="evidence" value="ECO:0007669"/>
    <property type="project" value="InterPro"/>
</dbReference>
<dbReference type="AlphaFoldDB" id="A0A0R2U1X1"/>
<comment type="caution">
    <text evidence="2">The sequence shown here is derived from an EMBL/GenBank/DDBJ whole genome shotgun (WGS) entry which is preliminary data.</text>
</comment>
<dbReference type="Proteomes" id="UP000051213">
    <property type="component" value="Unassembled WGS sequence"/>
</dbReference>
<dbReference type="EMBL" id="LICA01000260">
    <property type="protein sequence ID" value="KRO93407.1"/>
    <property type="molecule type" value="Genomic_DNA"/>
</dbReference>
<dbReference type="Gene3D" id="3.20.20.140">
    <property type="entry name" value="Metal-dependent hydrolases"/>
    <property type="match status" value="2"/>
</dbReference>
<organism evidence="2 3">
    <name type="scientific">SAR92 bacterium BACL26 MAG-121220-bin70</name>
    <dbReference type="NCBI Taxonomy" id="1655626"/>
    <lineage>
        <taxon>Bacteria</taxon>
        <taxon>Pseudomonadati</taxon>
        <taxon>Pseudomonadota</taxon>
        <taxon>Gammaproteobacteria</taxon>
        <taxon>Cellvibrionales</taxon>
        <taxon>Porticoccaceae</taxon>
        <taxon>SAR92 clade</taxon>
    </lineage>
</organism>
<dbReference type="InterPro" id="IPR032466">
    <property type="entry name" value="Metal_Hydrolase"/>
</dbReference>